<gene>
    <name evidence="2" type="ORF">A3C17_04545</name>
</gene>
<feature type="compositionally biased region" description="Basic and acidic residues" evidence="1">
    <location>
        <begin position="10"/>
        <end position="23"/>
    </location>
</feature>
<dbReference type="Proteomes" id="UP000177097">
    <property type="component" value="Unassembled WGS sequence"/>
</dbReference>
<evidence type="ECO:0000256" key="1">
    <source>
        <dbReference type="SAM" id="MobiDB-lite"/>
    </source>
</evidence>
<proteinExistence type="predicted"/>
<organism evidence="2 3">
    <name type="scientific">Candidatus Uhrbacteria bacterium RIFCSPHIGHO2_02_FULL_53_13</name>
    <dbReference type="NCBI Taxonomy" id="1802389"/>
    <lineage>
        <taxon>Bacteria</taxon>
        <taxon>Candidatus Uhriibacteriota</taxon>
    </lineage>
</organism>
<evidence type="ECO:0000313" key="2">
    <source>
        <dbReference type="EMBL" id="OGL72026.1"/>
    </source>
</evidence>
<comment type="caution">
    <text evidence="2">The sequence shown here is derived from an EMBL/GenBank/DDBJ whole genome shotgun (WGS) entry which is preliminary data.</text>
</comment>
<protein>
    <submittedName>
        <fullName evidence="2">Uncharacterized protein</fullName>
    </submittedName>
</protein>
<name>A0A1F7U1C4_9BACT</name>
<feature type="region of interest" description="Disordered" evidence="1">
    <location>
        <begin position="1"/>
        <end position="23"/>
    </location>
</feature>
<dbReference type="EMBL" id="MGDX01000002">
    <property type="protein sequence ID" value="OGL72026.1"/>
    <property type="molecule type" value="Genomic_DNA"/>
</dbReference>
<accession>A0A1F7U1C4</accession>
<dbReference type="AlphaFoldDB" id="A0A1F7U1C4"/>
<dbReference type="STRING" id="1802389.A3C17_04545"/>
<sequence>MSLAETYNELQEKQREKRELTQGFKDELASNTRYIAIQNDMKKLRAEKKAIENDAYAHNMKDYQRLEDLKTDIKSDRELLSDLALNMYLSNETVEVVDEKNQRWIPEFSVRFHKS</sequence>
<reference evidence="2 3" key="1">
    <citation type="journal article" date="2016" name="Nat. Commun.">
        <title>Thousands of microbial genomes shed light on interconnected biogeochemical processes in an aquifer system.</title>
        <authorList>
            <person name="Anantharaman K."/>
            <person name="Brown C.T."/>
            <person name="Hug L.A."/>
            <person name="Sharon I."/>
            <person name="Castelle C.J."/>
            <person name="Probst A.J."/>
            <person name="Thomas B.C."/>
            <person name="Singh A."/>
            <person name="Wilkins M.J."/>
            <person name="Karaoz U."/>
            <person name="Brodie E.L."/>
            <person name="Williams K.H."/>
            <person name="Hubbard S.S."/>
            <person name="Banfield J.F."/>
        </authorList>
    </citation>
    <scope>NUCLEOTIDE SEQUENCE [LARGE SCALE GENOMIC DNA]</scope>
</reference>
<evidence type="ECO:0000313" key="3">
    <source>
        <dbReference type="Proteomes" id="UP000177097"/>
    </source>
</evidence>